<dbReference type="CDD" id="cd06215">
    <property type="entry name" value="FNR_iron_sulfur_binding_1"/>
    <property type="match status" value="1"/>
</dbReference>
<dbReference type="Pfam" id="PF00175">
    <property type="entry name" value="NAD_binding_1"/>
    <property type="match status" value="1"/>
</dbReference>
<dbReference type="AlphaFoldDB" id="A0A5B8I9M4"/>
<dbReference type="Pfam" id="PF00970">
    <property type="entry name" value="FAD_binding_6"/>
    <property type="match status" value="1"/>
</dbReference>
<feature type="domain" description="2Fe-2S ferredoxin-type" evidence="10">
    <location>
        <begin position="251"/>
        <end position="335"/>
    </location>
</feature>
<evidence type="ECO:0000313" key="13">
    <source>
        <dbReference type="Proteomes" id="UP000318483"/>
    </source>
</evidence>
<keyword evidence="7" id="KW-0408">Iron</keyword>
<evidence type="ECO:0000256" key="9">
    <source>
        <dbReference type="ARBA" id="ARBA00061434"/>
    </source>
</evidence>
<gene>
    <name evidence="12" type="ORF">FPZ52_13745</name>
</gene>
<keyword evidence="2" id="KW-0285">Flavoprotein</keyword>
<evidence type="ECO:0000256" key="5">
    <source>
        <dbReference type="ARBA" id="ARBA00022827"/>
    </source>
</evidence>
<evidence type="ECO:0000256" key="3">
    <source>
        <dbReference type="ARBA" id="ARBA00022714"/>
    </source>
</evidence>
<keyword evidence="6" id="KW-0560">Oxidoreductase</keyword>
<dbReference type="InterPro" id="IPR050415">
    <property type="entry name" value="MRET"/>
</dbReference>
<dbReference type="GO" id="GO:0016491">
    <property type="term" value="F:oxidoreductase activity"/>
    <property type="evidence" value="ECO:0007669"/>
    <property type="project" value="UniProtKB-KW"/>
</dbReference>
<evidence type="ECO:0000256" key="6">
    <source>
        <dbReference type="ARBA" id="ARBA00023002"/>
    </source>
</evidence>
<keyword evidence="3" id="KW-0001">2Fe-2S</keyword>
<dbReference type="GO" id="GO:0051537">
    <property type="term" value="F:2 iron, 2 sulfur cluster binding"/>
    <property type="evidence" value="ECO:0007669"/>
    <property type="project" value="UniProtKB-KW"/>
</dbReference>
<keyword evidence="13" id="KW-1185">Reference proteome</keyword>
<dbReference type="InterPro" id="IPR036010">
    <property type="entry name" value="2Fe-2S_ferredoxin-like_sf"/>
</dbReference>
<dbReference type="OrthoDB" id="9796486at2"/>
<dbReference type="CDD" id="cd00207">
    <property type="entry name" value="fer2"/>
    <property type="match status" value="1"/>
</dbReference>
<dbReference type="Gene3D" id="3.10.20.30">
    <property type="match status" value="1"/>
</dbReference>
<dbReference type="PROSITE" id="PS51384">
    <property type="entry name" value="FAD_FR"/>
    <property type="match status" value="1"/>
</dbReference>
<dbReference type="Pfam" id="PF00111">
    <property type="entry name" value="Fer2"/>
    <property type="match status" value="1"/>
</dbReference>
<sequence length="335" mass="37091">MIIPEAPDVRTFIFRAPSGRWFRYRPGQFLTLELPVSTATIWRTFTISTSPSQSLSISVTVKKNPESVGVAWMFDHLRPGVRLKASGPAGLFTLPPRPDGKYLFISAGSGVTPMMSMTAFLFDRGEQPDITFINCARTPRDIIFRSRLEHIASRLPDLKLHFVVEHTNPYEVWSGYRGRLNQIMLGLMAPDYLDRTVYCCGPEPFMEGVRESLIALGFDMGNYHQESFAAPVETAEEVPELADVIVDDTPAEVVFTKSDATVTCRESDTILAVARSSGHNIPSGCTFGLCGTCKIRKRSGEVHMVHNGGITEDEEAEGFILACCSHPIGRVEIEV</sequence>
<dbReference type="InterPro" id="IPR008333">
    <property type="entry name" value="Cbr1-like_FAD-bd_dom"/>
</dbReference>
<dbReference type="SUPFAM" id="SSF52343">
    <property type="entry name" value="Ferredoxin reductase-like, C-terminal NADP-linked domain"/>
    <property type="match status" value="1"/>
</dbReference>
<comment type="similarity">
    <text evidence="9">In the N-terminal section; belongs to the FAD-binding oxidoreductase type 6 family.</text>
</comment>
<keyword evidence="5" id="KW-0274">FAD</keyword>
<keyword evidence="8" id="KW-0411">Iron-sulfur</keyword>
<dbReference type="Gene3D" id="2.40.30.10">
    <property type="entry name" value="Translation factors"/>
    <property type="match status" value="1"/>
</dbReference>
<dbReference type="PROSITE" id="PS00197">
    <property type="entry name" value="2FE2S_FER_1"/>
    <property type="match status" value="1"/>
</dbReference>
<evidence type="ECO:0000256" key="8">
    <source>
        <dbReference type="ARBA" id="ARBA00023014"/>
    </source>
</evidence>
<dbReference type="InterPro" id="IPR001041">
    <property type="entry name" value="2Fe-2S_ferredoxin-type"/>
</dbReference>
<dbReference type="KEGG" id="lit:FPZ52_13745"/>
<dbReference type="GO" id="GO:0046872">
    <property type="term" value="F:metal ion binding"/>
    <property type="evidence" value="ECO:0007669"/>
    <property type="project" value="UniProtKB-KW"/>
</dbReference>
<proteinExistence type="inferred from homology"/>
<dbReference type="PANTHER" id="PTHR47354:SF6">
    <property type="entry name" value="NADH OXIDOREDUCTASE HCR"/>
    <property type="match status" value="1"/>
</dbReference>
<keyword evidence="4" id="KW-0479">Metal-binding</keyword>
<dbReference type="InterPro" id="IPR017938">
    <property type="entry name" value="Riboflavin_synthase-like_b-brl"/>
</dbReference>
<evidence type="ECO:0000256" key="7">
    <source>
        <dbReference type="ARBA" id="ARBA00023004"/>
    </source>
</evidence>
<dbReference type="Gene3D" id="3.40.50.80">
    <property type="entry name" value="Nucleotide-binding domain of ferredoxin-NADP reductase (FNR) module"/>
    <property type="match status" value="1"/>
</dbReference>
<evidence type="ECO:0000256" key="1">
    <source>
        <dbReference type="ARBA" id="ARBA00001974"/>
    </source>
</evidence>
<dbReference type="SUPFAM" id="SSF63380">
    <property type="entry name" value="Riboflavin synthase domain-like"/>
    <property type="match status" value="1"/>
</dbReference>
<geneLocation type="plasmid" evidence="12 13">
    <name>unnamed2</name>
</geneLocation>
<dbReference type="InterPro" id="IPR039261">
    <property type="entry name" value="FNR_nucleotide-bd"/>
</dbReference>
<dbReference type="InterPro" id="IPR017927">
    <property type="entry name" value="FAD-bd_FR_type"/>
</dbReference>
<dbReference type="InterPro" id="IPR001433">
    <property type="entry name" value="OxRdtase_FAD/NAD-bd"/>
</dbReference>
<evidence type="ECO:0000313" key="12">
    <source>
        <dbReference type="EMBL" id="QDY71005.1"/>
    </source>
</evidence>
<feature type="domain" description="FAD-binding FR-type" evidence="11">
    <location>
        <begin position="1"/>
        <end position="95"/>
    </location>
</feature>
<organism evidence="12 13">
    <name type="scientific">Qingshengfaniella alkalisoli</name>
    <dbReference type="NCBI Taxonomy" id="2599296"/>
    <lineage>
        <taxon>Bacteria</taxon>
        <taxon>Pseudomonadati</taxon>
        <taxon>Pseudomonadota</taxon>
        <taxon>Alphaproteobacteria</taxon>
        <taxon>Rhodobacterales</taxon>
        <taxon>Paracoccaceae</taxon>
        <taxon>Qingshengfaniella</taxon>
    </lineage>
</organism>
<dbReference type="SUPFAM" id="SSF54292">
    <property type="entry name" value="2Fe-2S ferredoxin-like"/>
    <property type="match status" value="1"/>
</dbReference>
<dbReference type="InterPro" id="IPR012675">
    <property type="entry name" value="Beta-grasp_dom_sf"/>
</dbReference>
<name>A0A5B8I9M4_9RHOB</name>
<evidence type="ECO:0000259" key="11">
    <source>
        <dbReference type="PROSITE" id="PS51384"/>
    </source>
</evidence>
<evidence type="ECO:0000259" key="10">
    <source>
        <dbReference type="PROSITE" id="PS51085"/>
    </source>
</evidence>
<comment type="cofactor">
    <cofactor evidence="1">
        <name>FAD</name>
        <dbReference type="ChEBI" id="CHEBI:57692"/>
    </cofactor>
</comment>
<dbReference type="Proteomes" id="UP000318483">
    <property type="component" value="Plasmid unnamed2"/>
</dbReference>
<accession>A0A5B8I9M4</accession>
<evidence type="ECO:0000256" key="4">
    <source>
        <dbReference type="ARBA" id="ARBA00022723"/>
    </source>
</evidence>
<dbReference type="InterPro" id="IPR006058">
    <property type="entry name" value="2Fe2S_fd_BS"/>
</dbReference>
<dbReference type="PRINTS" id="PR00410">
    <property type="entry name" value="PHEHYDRXLASE"/>
</dbReference>
<evidence type="ECO:0000256" key="2">
    <source>
        <dbReference type="ARBA" id="ARBA00022630"/>
    </source>
</evidence>
<dbReference type="PROSITE" id="PS51085">
    <property type="entry name" value="2FE2S_FER_2"/>
    <property type="match status" value="1"/>
</dbReference>
<keyword evidence="12" id="KW-0614">Plasmid</keyword>
<protein>
    <submittedName>
        <fullName evidence="12">Hybrid-cluster NAD(P)-dependent oxidoreductase</fullName>
    </submittedName>
</protein>
<dbReference type="PANTHER" id="PTHR47354">
    <property type="entry name" value="NADH OXIDOREDUCTASE HCR"/>
    <property type="match status" value="1"/>
</dbReference>
<dbReference type="EMBL" id="CP042263">
    <property type="protein sequence ID" value="QDY71005.1"/>
    <property type="molecule type" value="Genomic_DNA"/>
</dbReference>
<reference evidence="12 13" key="1">
    <citation type="submission" date="2019-07" db="EMBL/GenBank/DDBJ databases">
        <title>Litoreibacter alkalisoli sp. nov., isolated from saline-alkaline soil.</title>
        <authorList>
            <person name="Wang S."/>
            <person name="Xu L."/>
            <person name="Xing Y.-T."/>
            <person name="Sun J.-Q."/>
        </authorList>
    </citation>
    <scope>NUCLEOTIDE SEQUENCE [LARGE SCALE GENOMIC DNA]</scope>
    <source>
        <strain evidence="12 13">LN3S51</strain>
        <plasmid evidence="12 13">unnamed2</plasmid>
    </source>
</reference>